<feature type="binding site" evidence="9">
    <location>
        <position position="169"/>
    </location>
    <ligand>
        <name>3-phosphoshikimate</name>
        <dbReference type="ChEBI" id="CHEBI:145989"/>
    </ligand>
</feature>
<dbReference type="PANTHER" id="PTHR21090">
    <property type="entry name" value="AROM/DEHYDROQUINATE SYNTHASE"/>
    <property type="match status" value="1"/>
</dbReference>
<evidence type="ECO:0000256" key="4">
    <source>
        <dbReference type="ARBA" id="ARBA00022490"/>
    </source>
</evidence>
<dbReference type="InterPro" id="IPR001986">
    <property type="entry name" value="Enolpyruvate_Tfrase_dom"/>
</dbReference>
<feature type="binding site" evidence="9">
    <location>
        <position position="122"/>
    </location>
    <ligand>
        <name>phosphoenolpyruvate</name>
        <dbReference type="ChEBI" id="CHEBI:58702"/>
    </ligand>
</feature>
<name>A0A4P6ZLB2_9LACO</name>
<keyword evidence="6 9" id="KW-0808">Transferase</keyword>
<dbReference type="InterPro" id="IPR006264">
    <property type="entry name" value="EPSP_synthase"/>
</dbReference>
<organism evidence="11 12">
    <name type="scientific">Acetilactobacillus jinshanensis</name>
    <dbReference type="NCBI Taxonomy" id="1720083"/>
    <lineage>
        <taxon>Bacteria</taxon>
        <taxon>Bacillati</taxon>
        <taxon>Bacillota</taxon>
        <taxon>Bacilli</taxon>
        <taxon>Lactobacillales</taxon>
        <taxon>Lactobacillaceae</taxon>
        <taxon>Acetilactobacillus</taxon>
    </lineage>
</organism>
<dbReference type="Pfam" id="PF00275">
    <property type="entry name" value="EPSP_synthase"/>
    <property type="match status" value="1"/>
</dbReference>
<dbReference type="AlphaFoldDB" id="A0A4P6ZLB2"/>
<feature type="binding site" evidence="9">
    <location>
        <position position="23"/>
    </location>
    <ligand>
        <name>3-phosphoshikimate</name>
        <dbReference type="ChEBI" id="CHEBI:145989"/>
    </ligand>
</feature>
<comment type="subcellular location">
    <subcellularLocation>
        <location evidence="9">Cytoplasm</location>
    </subcellularLocation>
</comment>
<feature type="binding site" evidence="9">
    <location>
        <position position="22"/>
    </location>
    <ligand>
        <name>phosphoenolpyruvate</name>
        <dbReference type="ChEBI" id="CHEBI:58702"/>
    </ligand>
</feature>
<reference evidence="12" key="1">
    <citation type="submission" date="2018-12" db="EMBL/GenBank/DDBJ databases">
        <title>A new species of lactobacillus.</title>
        <authorList>
            <person name="Jian Y."/>
            <person name="Xin L."/>
            <person name="Hong Z.J."/>
            <person name="Ming L.Z."/>
            <person name="Hong X.Z."/>
        </authorList>
    </citation>
    <scope>NUCLEOTIDE SEQUENCE [LARGE SCALE GENOMIC DNA]</scope>
    <source>
        <strain evidence="12">HSLZ-75</strain>
    </source>
</reference>
<dbReference type="OrthoDB" id="9809920at2"/>
<comment type="caution">
    <text evidence="9">Lacks conserved residue(s) required for the propagation of feature annotation.</text>
</comment>
<dbReference type="GO" id="GO:0008652">
    <property type="term" value="P:amino acid biosynthetic process"/>
    <property type="evidence" value="ECO:0007669"/>
    <property type="project" value="UniProtKB-KW"/>
</dbReference>
<comment type="function">
    <text evidence="1 9">Catalyzes the transfer of the enolpyruvyl moiety of phosphoenolpyruvate (PEP) to the 5-hydroxyl of shikimate-3-phosphate (S3P) to produce enolpyruvyl shikimate-3-phosphate and inorganic phosphate.</text>
</comment>
<dbReference type="PROSITE" id="PS00104">
    <property type="entry name" value="EPSP_SYNTHASE_1"/>
    <property type="match status" value="1"/>
</dbReference>
<dbReference type="EMBL" id="CP034726">
    <property type="protein sequence ID" value="QBP18317.1"/>
    <property type="molecule type" value="Genomic_DNA"/>
</dbReference>
<dbReference type="FunFam" id="3.65.10.10:FF:000006">
    <property type="entry name" value="3-phosphoshikimate 1-carboxyvinyltransferase"/>
    <property type="match status" value="1"/>
</dbReference>
<feature type="binding site" evidence="9">
    <location>
        <position position="167"/>
    </location>
    <ligand>
        <name>3-phosphoshikimate</name>
        <dbReference type="ChEBI" id="CHEBI:145989"/>
    </ligand>
</feature>
<evidence type="ECO:0000256" key="5">
    <source>
        <dbReference type="ARBA" id="ARBA00022605"/>
    </source>
</evidence>
<dbReference type="PIRSF" id="PIRSF000505">
    <property type="entry name" value="EPSPS"/>
    <property type="match status" value="1"/>
</dbReference>
<feature type="binding site" evidence="9">
    <location>
        <position position="169"/>
    </location>
    <ligand>
        <name>phosphoenolpyruvate</name>
        <dbReference type="ChEBI" id="CHEBI:58702"/>
    </ligand>
</feature>
<evidence type="ECO:0000256" key="1">
    <source>
        <dbReference type="ARBA" id="ARBA00002174"/>
    </source>
</evidence>
<dbReference type="KEGG" id="lji:ELX58_04015"/>
<feature type="binding site" evidence="9">
    <location>
        <position position="347"/>
    </location>
    <ligand>
        <name>phosphoenolpyruvate</name>
        <dbReference type="ChEBI" id="CHEBI:58702"/>
    </ligand>
</feature>
<evidence type="ECO:0000256" key="2">
    <source>
        <dbReference type="ARBA" id="ARBA00004811"/>
    </source>
</evidence>
<accession>A0A4P6ZLB2</accession>
<dbReference type="EC" id="2.5.1.19" evidence="9"/>
<keyword evidence="4 9" id="KW-0963">Cytoplasm</keyword>
<feature type="binding site" evidence="9">
    <location>
        <position position="316"/>
    </location>
    <ligand>
        <name>3-phosphoshikimate</name>
        <dbReference type="ChEBI" id="CHEBI:145989"/>
    </ligand>
</feature>
<evidence type="ECO:0000256" key="3">
    <source>
        <dbReference type="ARBA" id="ARBA00009948"/>
    </source>
</evidence>
<gene>
    <name evidence="9 11" type="primary">aroA</name>
    <name evidence="11" type="ORF">ELX58_04015</name>
</gene>
<dbReference type="Gene3D" id="3.65.10.10">
    <property type="entry name" value="Enolpyruvate transferase domain"/>
    <property type="match status" value="2"/>
</dbReference>
<keyword evidence="7 9" id="KW-0057">Aromatic amino acid biosynthesis</keyword>
<dbReference type="SUPFAM" id="SSF55205">
    <property type="entry name" value="EPT/RTPC-like"/>
    <property type="match status" value="1"/>
</dbReference>
<dbReference type="Proteomes" id="UP000294321">
    <property type="component" value="Chromosome"/>
</dbReference>
<dbReference type="HAMAP" id="MF_00210">
    <property type="entry name" value="EPSP_synth"/>
    <property type="match status" value="1"/>
</dbReference>
<comment type="similarity">
    <text evidence="3 9">Belongs to the EPSP synthase family.</text>
</comment>
<evidence type="ECO:0000256" key="7">
    <source>
        <dbReference type="ARBA" id="ARBA00023141"/>
    </source>
</evidence>
<evidence type="ECO:0000256" key="8">
    <source>
        <dbReference type="ARBA" id="ARBA00044633"/>
    </source>
</evidence>
<dbReference type="InterPro" id="IPR023193">
    <property type="entry name" value="EPSP_synthase_CS"/>
</dbReference>
<dbReference type="RefSeq" id="WP_133441876.1">
    <property type="nucleotide sequence ID" value="NZ_CP034726.1"/>
</dbReference>
<evidence type="ECO:0000256" key="9">
    <source>
        <dbReference type="HAMAP-Rule" id="MF_00210"/>
    </source>
</evidence>
<evidence type="ECO:0000313" key="11">
    <source>
        <dbReference type="EMBL" id="QBP18317.1"/>
    </source>
</evidence>
<evidence type="ECO:0000259" key="10">
    <source>
        <dbReference type="Pfam" id="PF00275"/>
    </source>
</evidence>
<protein>
    <recommendedName>
        <fullName evidence="9">3-phosphoshikimate 1-carboxyvinyltransferase</fullName>
        <ecNumber evidence="9">2.5.1.19</ecNumber>
    </recommendedName>
    <alternativeName>
        <fullName evidence="9">5-enolpyruvylshikimate-3-phosphate synthase</fullName>
        <shortName evidence="9">EPSP synthase</shortName>
        <shortName evidence="9">EPSPS</shortName>
    </alternativeName>
</protein>
<feature type="binding site" evidence="9">
    <location>
        <position position="391"/>
    </location>
    <ligand>
        <name>phosphoenolpyruvate</name>
        <dbReference type="ChEBI" id="CHEBI:58702"/>
    </ligand>
</feature>
<feature type="domain" description="Enolpyruvate transferase" evidence="10">
    <location>
        <begin position="11"/>
        <end position="426"/>
    </location>
</feature>
<dbReference type="NCBIfam" id="TIGR01356">
    <property type="entry name" value="aroA"/>
    <property type="match status" value="1"/>
</dbReference>
<evidence type="ECO:0000313" key="12">
    <source>
        <dbReference type="Proteomes" id="UP000294321"/>
    </source>
</evidence>
<comment type="pathway">
    <text evidence="2 9">Metabolic intermediate biosynthesis; chorismate biosynthesis; chorismate from D-erythrose 4-phosphate and phosphoenolpyruvate: step 6/7.</text>
</comment>
<dbReference type="GO" id="GO:0009073">
    <property type="term" value="P:aromatic amino acid family biosynthetic process"/>
    <property type="evidence" value="ECO:0007669"/>
    <property type="project" value="UniProtKB-KW"/>
</dbReference>
<dbReference type="UniPathway" id="UPA00053">
    <property type="reaction ID" value="UER00089"/>
</dbReference>
<dbReference type="FunFam" id="3.65.10.10:FF:000005">
    <property type="entry name" value="3-phosphoshikimate 1-carboxyvinyltransferase"/>
    <property type="match status" value="1"/>
</dbReference>
<feature type="binding site" evidence="9">
    <location>
        <position position="94"/>
    </location>
    <ligand>
        <name>phosphoenolpyruvate</name>
        <dbReference type="ChEBI" id="CHEBI:58702"/>
    </ligand>
</feature>
<dbReference type="PANTHER" id="PTHR21090:SF5">
    <property type="entry name" value="PENTAFUNCTIONAL AROM POLYPEPTIDE"/>
    <property type="match status" value="1"/>
</dbReference>
<feature type="active site" description="Proton acceptor" evidence="9">
    <location>
        <position position="316"/>
    </location>
</feature>
<keyword evidence="5 9" id="KW-0028">Amino-acid biosynthesis</keyword>
<comment type="catalytic activity">
    <reaction evidence="8">
        <text>3-phosphoshikimate + phosphoenolpyruvate = 5-O-(1-carboxyvinyl)-3-phosphoshikimate + phosphate</text>
        <dbReference type="Rhea" id="RHEA:21256"/>
        <dbReference type="ChEBI" id="CHEBI:43474"/>
        <dbReference type="ChEBI" id="CHEBI:57701"/>
        <dbReference type="ChEBI" id="CHEBI:58702"/>
        <dbReference type="ChEBI" id="CHEBI:145989"/>
        <dbReference type="EC" id="2.5.1.19"/>
    </reaction>
    <physiologicalReaction direction="left-to-right" evidence="8">
        <dbReference type="Rhea" id="RHEA:21257"/>
    </physiologicalReaction>
</comment>
<dbReference type="PROSITE" id="PS00885">
    <property type="entry name" value="EPSP_SYNTHASE_2"/>
    <property type="match status" value="1"/>
</dbReference>
<evidence type="ECO:0000256" key="6">
    <source>
        <dbReference type="ARBA" id="ARBA00022679"/>
    </source>
</evidence>
<dbReference type="InterPro" id="IPR036968">
    <property type="entry name" value="Enolpyruvate_Tfrase_sf"/>
</dbReference>
<proteinExistence type="inferred from homology"/>
<sequence>MTSVVIGRANGLHGSLTIPGDKSISHCSVIFGSISKGKTVINHFLKSADCLCTIKAFQQMGVKIASHGDQVVINSQGIDHLHAPKTKLQMGNSGTTTRLITGLLSGQPFNTTLVGDASLSKRPMKRISVPLNKMGAKVKTTRQGTLPLEINGGQKLHGINYVMPVASAQVKSSIILAAIQASTPTKITEPIFSRDHTERMLKKFSPNSIKRNGHDIVITPHQAFTSQTIDVPGDISSAAYFMVAGAIVPDSEICLKNVGVNPTRTGLIKVMKQMGANIQLKNLHNRDSEPAADIIVKSSKLHPCHITGDIIPALIDEVPLVALLGACADGVTKVTGAQELRYKESNRLATTTEELQKMGVKIKELPDGFVIDGSQPWQSKTDDLDSHNDHRIAMMLAVAALIAKEPVKIHHADSIRISYPTFFKDLKKLENK</sequence>
<dbReference type="GO" id="GO:0009423">
    <property type="term" value="P:chorismate biosynthetic process"/>
    <property type="evidence" value="ECO:0007669"/>
    <property type="project" value="UniProtKB-UniRule"/>
</dbReference>
<dbReference type="GO" id="GO:0005737">
    <property type="term" value="C:cytoplasm"/>
    <property type="evidence" value="ECO:0007669"/>
    <property type="project" value="UniProtKB-SubCell"/>
</dbReference>
<dbReference type="InterPro" id="IPR013792">
    <property type="entry name" value="RNA3'P_cycl/enolpyr_Trfase_a/b"/>
</dbReference>
<dbReference type="CDD" id="cd01556">
    <property type="entry name" value="EPSP_synthase"/>
    <property type="match status" value="1"/>
</dbReference>
<keyword evidence="12" id="KW-1185">Reference proteome</keyword>
<comment type="subunit">
    <text evidence="9">Monomer.</text>
</comment>
<feature type="binding site" evidence="9">
    <location>
        <position position="22"/>
    </location>
    <ligand>
        <name>3-phosphoshikimate</name>
        <dbReference type="ChEBI" id="CHEBI:145989"/>
    </ligand>
</feature>
<feature type="binding site" evidence="9">
    <location>
        <position position="343"/>
    </location>
    <ligand>
        <name>3-phosphoshikimate</name>
        <dbReference type="ChEBI" id="CHEBI:145989"/>
    </ligand>
</feature>
<dbReference type="GO" id="GO:0003866">
    <property type="term" value="F:3-phosphoshikimate 1-carboxyvinyltransferase activity"/>
    <property type="evidence" value="ECO:0007669"/>
    <property type="project" value="UniProtKB-UniRule"/>
</dbReference>